<dbReference type="InterPro" id="IPR009057">
    <property type="entry name" value="Homeodomain-like_sf"/>
</dbReference>
<feature type="domain" description="Response regulatory" evidence="8">
    <location>
        <begin position="82"/>
        <end position="197"/>
    </location>
</feature>
<dbReference type="InterPro" id="IPR018062">
    <property type="entry name" value="HTH_AraC-typ_CS"/>
</dbReference>
<evidence type="ECO:0000259" key="7">
    <source>
        <dbReference type="PROSITE" id="PS01124"/>
    </source>
</evidence>
<feature type="domain" description="HTH araC/xylS-type" evidence="7">
    <location>
        <begin position="237"/>
        <end position="336"/>
    </location>
</feature>
<keyword evidence="3 9" id="KW-0238">DNA-binding</keyword>
<feature type="modified residue" description="4-aspartylphosphate" evidence="5">
    <location>
        <position position="130"/>
    </location>
</feature>
<name>A0A069D855_9BACE</name>
<dbReference type="Proteomes" id="UP000027601">
    <property type="component" value="Unassembled WGS sequence"/>
</dbReference>
<dbReference type="AlphaFoldDB" id="A0A069D855"/>
<evidence type="ECO:0000256" key="5">
    <source>
        <dbReference type="PROSITE-ProRule" id="PRU00169"/>
    </source>
</evidence>
<reference evidence="9 10" key="1">
    <citation type="journal article" date="2015" name="Microbes Environ.">
        <title>Distribution and evolution of nitrogen fixation genes in the phylum bacteroidetes.</title>
        <authorList>
            <person name="Inoue J."/>
            <person name="Oshima K."/>
            <person name="Suda W."/>
            <person name="Sakamoto M."/>
            <person name="Iino T."/>
            <person name="Noda S."/>
            <person name="Hongoh Y."/>
            <person name="Hattori M."/>
            <person name="Ohkuma M."/>
        </authorList>
    </citation>
    <scope>NUCLEOTIDE SEQUENCE [LARGE SCALE GENOMIC DNA]</scope>
    <source>
        <strain evidence="9 10">JCM 15093</strain>
    </source>
</reference>
<dbReference type="FunFam" id="3.40.50.2300:FF:000138">
    <property type="entry name" value="Two-component system sensor histidine kinase/response regulator"/>
    <property type="match status" value="1"/>
</dbReference>
<accession>A0A069D855</accession>
<dbReference type="InterPro" id="IPR011006">
    <property type="entry name" value="CheY-like_superfamily"/>
</dbReference>
<evidence type="ECO:0000256" key="1">
    <source>
        <dbReference type="ARBA" id="ARBA00022553"/>
    </source>
</evidence>
<evidence type="ECO:0000256" key="6">
    <source>
        <dbReference type="SAM" id="MobiDB-lite"/>
    </source>
</evidence>
<dbReference type="PRINTS" id="PR00032">
    <property type="entry name" value="HTHARAC"/>
</dbReference>
<dbReference type="PANTHER" id="PTHR43547:SF2">
    <property type="entry name" value="HYBRID SIGNAL TRANSDUCTION HISTIDINE KINASE C"/>
    <property type="match status" value="1"/>
</dbReference>
<dbReference type="InterPro" id="IPR020449">
    <property type="entry name" value="Tscrpt_reg_AraC-type_HTH"/>
</dbReference>
<dbReference type="CDD" id="cd17574">
    <property type="entry name" value="REC_OmpR"/>
    <property type="match status" value="1"/>
</dbReference>
<comment type="caution">
    <text evidence="9">The sequence shown here is derived from an EMBL/GenBank/DDBJ whole genome shotgun (WGS) entry which is preliminary data.</text>
</comment>
<dbReference type="PROSITE" id="PS01124">
    <property type="entry name" value="HTH_ARAC_FAMILY_2"/>
    <property type="match status" value="1"/>
</dbReference>
<evidence type="ECO:0000256" key="3">
    <source>
        <dbReference type="ARBA" id="ARBA00023125"/>
    </source>
</evidence>
<evidence type="ECO:0000256" key="2">
    <source>
        <dbReference type="ARBA" id="ARBA00023015"/>
    </source>
</evidence>
<organism evidence="9 10">
    <name type="scientific">Bacteroides graminisolvens DSM 19988 = JCM 15093</name>
    <dbReference type="NCBI Taxonomy" id="1121097"/>
    <lineage>
        <taxon>Bacteria</taxon>
        <taxon>Pseudomonadati</taxon>
        <taxon>Bacteroidota</taxon>
        <taxon>Bacteroidia</taxon>
        <taxon>Bacteroidales</taxon>
        <taxon>Bacteroidaceae</taxon>
        <taxon>Bacteroides</taxon>
    </lineage>
</organism>
<gene>
    <name evidence="9" type="ORF">JCM15093_1569</name>
</gene>
<dbReference type="PROSITE" id="PS00041">
    <property type="entry name" value="HTH_ARAC_FAMILY_1"/>
    <property type="match status" value="1"/>
</dbReference>
<evidence type="ECO:0000259" key="8">
    <source>
        <dbReference type="PROSITE" id="PS50110"/>
    </source>
</evidence>
<dbReference type="InterPro" id="IPR001789">
    <property type="entry name" value="Sig_transdc_resp-reg_receiver"/>
</dbReference>
<proteinExistence type="predicted"/>
<dbReference type="SUPFAM" id="SSF52172">
    <property type="entry name" value="CheY-like"/>
    <property type="match status" value="1"/>
</dbReference>
<dbReference type="GO" id="GO:0003700">
    <property type="term" value="F:DNA-binding transcription factor activity"/>
    <property type="evidence" value="ECO:0007669"/>
    <property type="project" value="InterPro"/>
</dbReference>
<evidence type="ECO:0000313" key="9">
    <source>
        <dbReference type="EMBL" id="GAK36409.1"/>
    </source>
</evidence>
<evidence type="ECO:0000256" key="4">
    <source>
        <dbReference type="ARBA" id="ARBA00023163"/>
    </source>
</evidence>
<dbReference type="EMBL" id="BAJS01000006">
    <property type="protein sequence ID" value="GAK36409.1"/>
    <property type="molecule type" value="Genomic_DNA"/>
</dbReference>
<dbReference type="PROSITE" id="PS50110">
    <property type="entry name" value="RESPONSE_REGULATORY"/>
    <property type="match status" value="1"/>
</dbReference>
<dbReference type="SMART" id="SM00342">
    <property type="entry name" value="HTH_ARAC"/>
    <property type="match status" value="1"/>
</dbReference>
<protein>
    <submittedName>
        <fullName evidence="9">DNA-binding response regulator, AraC family</fullName>
    </submittedName>
</protein>
<sequence length="343" mass="39094">MHQATISVDSKLGEGSCFKTTFLKGKEHYEATVEFILDDSVKAEDTTSLPCEFAEARHDDSKQDAPDDGTVETTPRQKAQATMLIVEDNSELRVFLRSIFVSKFRVVEAVDGLDGWNKALKYLPDIIISDVMMPQKDGLELTKDLRADMTTSHIPVILLTAKNSIESKLEGMEYGADDYITKPFSAAYLEARVDNLLAQRAKLQSLYRSNLMNMQADEERKDDEQPEMSSHDRKFMDKLVEIMEKNMDNGELVVDDLVSELAVSRSVFFKKLKTLTGLAPIEFIKEMRIKRAAQLIETGEFNMTQISYMVGINDPRYFSKCFKQRFNMTPTEYRDTYGKSCKL</sequence>
<dbReference type="Gene3D" id="1.10.10.60">
    <property type="entry name" value="Homeodomain-like"/>
    <property type="match status" value="2"/>
</dbReference>
<evidence type="ECO:0000313" key="10">
    <source>
        <dbReference type="Proteomes" id="UP000027601"/>
    </source>
</evidence>
<dbReference type="GO" id="GO:0000155">
    <property type="term" value="F:phosphorelay sensor kinase activity"/>
    <property type="evidence" value="ECO:0007669"/>
    <property type="project" value="TreeGrafter"/>
</dbReference>
<feature type="compositionally biased region" description="Basic and acidic residues" evidence="6">
    <location>
        <begin position="55"/>
        <end position="65"/>
    </location>
</feature>
<feature type="region of interest" description="Disordered" evidence="6">
    <location>
        <begin position="55"/>
        <end position="77"/>
    </location>
</feature>
<dbReference type="SMART" id="SM00448">
    <property type="entry name" value="REC"/>
    <property type="match status" value="1"/>
</dbReference>
<keyword evidence="1 5" id="KW-0597">Phosphoprotein</keyword>
<dbReference type="Pfam" id="PF12833">
    <property type="entry name" value="HTH_18"/>
    <property type="match status" value="1"/>
</dbReference>
<dbReference type="PANTHER" id="PTHR43547">
    <property type="entry name" value="TWO-COMPONENT HISTIDINE KINASE"/>
    <property type="match status" value="1"/>
</dbReference>
<dbReference type="GO" id="GO:0043565">
    <property type="term" value="F:sequence-specific DNA binding"/>
    <property type="evidence" value="ECO:0007669"/>
    <property type="project" value="InterPro"/>
</dbReference>
<dbReference type="Gene3D" id="3.40.50.2300">
    <property type="match status" value="1"/>
</dbReference>
<keyword evidence="4" id="KW-0804">Transcription</keyword>
<dbReference type="eggNOG" id="COG0745">
    <property type="taxonomic scope" value="Bacteria"/>
</dbReference>
<keyword evidence="2" id="KW-0805">Transcription regulation</keyword>
<keyword evidence="10" id="KW-1185">Reference proteome</keyword>
<dbReference type="InterPro" id="IPR018060">
    <property type="entry name" value="HTH_AraC"/>
</dbReference>
<dbReference type="Pfam" id="PF00072">
    <property type="entry name" value="Response_reg"/>
    <property type="match status" value="1"/>
</dbReference>
<dbReference type="SUPFAM" id="SSF46689">
    <property type="entry name" value="Homeodomain-like"/>
    <property type="match status" value="1"/>
</dbReference>